<name>A0A9D2RPT8_9MICO</name>
<protein>
    <submittedName>
        <fullName evidence="5">Helix-turn-helix domain-containing protein</fullName>
    </submittedName>
</protein>
<evidence type="ECO:0000256" key="1">
    <source>
        <dbReference type="ARBA" id="ARBA00023015"/>
    </source>
</evidence>
<evidence type="ECO:0000259" key="4">
    <source>
        <dbReference type="PROSITE" id="PS01124"/>
    </source>
</evidence>
<evidence type="ECO:0000313" key="5">
    <source>
        <dbReference type="EMBL" id="HJB10971.1"/>
    </source>
</evidence>
<dbReference type="InterPro" id="IPR009057">
    <property type="entry name" value="Homeodomain-like_sf"/>
</dbReference>
<dbReference type="SUPFAM" id="SSF46689">
    <property type="entry name" value="Homeodomain-like"/>
    <property type="match status" value="1"/>
</dbReference>
<dbReference type="InterPro" id="IPR020449">
    <property type="entry name" value="Tscrpt_reg_AraC-type_HTH"/>
</dbReference>
<proteinExistence type="predicted"/>
<gene>
    <name evidence="5" type="ORF">H9786_10660</name>
</gene>
<keyword evidence="3" id="KW-0804">Transcription</keyword>
<dbReference type="Proteomes" id="UP000823823">
    <property type="component" value="Unassembled WGS sequence"/>
</dbReference>
<dbReference type="GO" id="GO:0003700">
    <property type="term" value="F:DNA-binding transcription factor activity"/>
    <property type="evidence" value="ECO:0007669"/>
    <property type="project" value="InterPro"/>
</dbReference>
<evidence type="ECO:0000313" key="6">
    <source>
        <dbReference type="Proteomes" id="UP000823823"/>
    </source>
</evidence>
<dbReference type="Gene3D" id="1.10.10.60">
    <property type="entry name" value="Homeodomain-like"/>
    <property type="match status" value="1"/>
</dbReference>
<dbReference type="InterPro" id="IPR018060">
    <property type="entry name" value="HTH_AraC"/>
</dbReference>
<keyword evidence="1" id="KW-0805">Transcription regulation</keyword>
<feature type="domain" description="HTH araC/xylS-type" evidence="4">
    <location>
        <begin position="1"/>
        <end position="40"/>
    </location>
</feature>
<keyword evidence="2" id="KW-0238">DNA-binding</keyword>
<dbReference type="GO" id="GO:0005829">
    <property type="term" value="C:cytosol"/>
    <property type="evidence" value="ECO:0007669"/>
    <property type="project" value="TreeGrafter"/>
</dbReference>
<evidence type="ECO:0000256" key="2">
    <source>
        <dbReference type="ARBA" id="ARBA00023125"/>
    </source>
</evidence>
<reference evidence="5" key="2">
    <citation type="submission" date="2021-04" db="EMBL/GenBank/DDBJ databases">
        <authorList>
            <person name="Gilroy R."/>
        </authorList>
    </citation>
    <scope>NUCLEOTIDE SEQUENCE</scope>
    <source>
        <strain evidence="5">ChiHjej13B12-24818</strain>
    </source>
</reference>
<organism evidence="5 6">
    <name type="scientific">Candidatus Brachybacterium merdavium</name>
    <dbReference type="NCBI Taxonomy" id="2838513"/>
    <lineage>
        <taxon>Bacteria</taxon>
        <taxon>Bacillati</taxon>
        <taxon>Actinomycetota</taxon>
        <taxon>Actinomycetes</taxon>
        <taxon>Micrococcales</taxon>
        <taxon>Dermabacteraceae</taxon>
        <taxon>Brachybacterium</taxon>
    </lineage>
</organism>
<dbReference type="PROSITE" id="PS01124">
    <property type="entry name" value="HTH_ARAC_FAMILY_2"/>
    <property type="match status" value="1"/>
</dbReference>
<comment type="caution">
    <text evidence="5">The sequence shown here is derived from an EMBL/GenBank/DDBJ whole genome shotgun (WGS) entry which is preliminary data.</text>
</comment>
<dbReference type="EMBL" id="DWZH01000085">
    <property type="protein sequence ID" value="HJB10971.1"/>
    <property type="molecule type" value="Genomic_DNA"/>
</dbReference>
<accession>A0A9D2RPT8</accession>
<dbReference type="PRINTS" id="PR00032">
    <property type="entry name" value="HTHARAC"/>
</dbReference>
<evidence type="ECO:0000256" key="3">
    <source>
        <dbReference type="ARBA" id="ARBA00023163"/>
    </source>
</evidence>
<dbReference type="PANTHER" id="PTHR47894">
    <property type="entry name" value="HTH-TYPE TRANSCRIPTIONAL REGULATOR GADX"/>
    <property type="match status" value="1"/>
</dbReference>
<dbReference type="Pfam" id="PF12833">
    <property type="entry name" value="HTH_18"/>
    <property type="match status" value="1"/>
</dbReference>
<reference evidence="5" key="1">
    <citation type="journal article" date="2021" name="PeerJ">
        <title>Extensive microbial diversity within the chicken gut microbiome revealed by metagenomics and culture.</title>
        <authorList>
            <person name="Gilroy R."/>
            <person name="Ravi A."/>
            <person name="Getino M."/>
            <person name="Pursley I."/>
            <person name="Horton D.L."/>
            <person name="Alikhan N.F."/>
            <person name="Baker D."/>
            <person name="Gharbi K."/>
            <person name="Hall N."/>
            <person name="Watson M."/>
            <person name="Adriaenssens E.M."/>
            <person name="Foster-Nyarko E."/>
            <person name="Jarju S."/>
            <person name="Secka A."/>
            <person name="Antonio M."/>
            <person name="Oren A."/>
            <person name="Chaudhuri R.R."/>
            <person name="La Ragione R."/>
            <person name="Hildebrand F."/>
            <person name="Pallen M.J."/>
        </authorList>
    </citation>
    <scope>NUCLEOTIDE SEQUENCE</scope>
    <source>
        <strain evidence="5">ChiHjej13B12-24818</strain>
    </source>
</reference>
<sequence>MKTDDPIAQVADACGYREVRAFITAFRRHYGQPPGSFRDHGAALDL</sequence>
<dbReference type="AlphaFoldDB" id="A0A9D2RPT8"/>
<dbReference type="PANTHER" id="PTHR47894:SF4">
    <property type="entry name" value="HTH-TYPE TRANSCRIPTIONAL REGULATOR GADX"/>
    <property type="match status" value="1"/>
</dbReference>
<dbReference type="GO" id="GO:0000976">
    <property type="term" value="F:transcription cis-regulatory region binding"/>
    <property type="evidence" value="ECO:0007669"/>
    <property type="project" value="TreeGrafter"/>
</dbReference>